<feature type="signal peptide" evidence="1">
    <location>
        <begin position="1"/>
        <end position="20"/>
    </location>
</feature>
<keyword evidence="1" id="KW-0732">Signal</keyword>
<dbReference type="OrthoDB" id="6306524at2"/>
<sequence length="194" mass="21328">MTRLLIGLSMGLAAMSPAAANSLVSAGPRPNIAGSSFSAAPVDEWNRLSRKDGKNVEIWTRDGDQLNKVTFFGGIPSGKPLVREIDKKRQPLPKVAADMLITDIPVMLESTYRIQYAVSQMDIDSQEPATLGGHKAIRFTYRFAREDDGVRRKGEAIGAFVGGKLYLVTYEAPALYFFDKDVEKYRKLAATLAL</sequence>
<evidence type="ECO:0000256" key="1">
    <source>
        <dbReference type="SAM" id="SignalP"/>
    </source>
</evidence>
<gene>
    <name evidence="2" type="ORF">SAMN06295920_10137</name>
</gene>
<dbReference type="EMBL" id="FUYM01000001">
    <property type="protein sequence ID" value="SKB24974.1"/>
    <property type="molecule type" value="Genomic_DNA"/>
</dbReference>
<proteinExistence type="predicted"/>
<accession>A0A1T4ZQA8</accession>
<dbReference type="Proteomes" id="UP000189818">
    <property type="component" value="Unassembled WGS sequence"/>
</dbReference>
<name>A0A1T4ZQA8_9SPHN</name>
<dbReference type="RefSeq" id="WP_079646036.1">
    <property type="nucleotide sequence ID" value="NZ_FUYM01000001.1"/>
</dbReference>
<evidence type="ECO:0000313" key="3">
    <source>
        <dbReference type="Proteomes" id="UP000189818"/>
    </source>
</evidence>
<evidence type="ECO:0008006" key="4">
    <source>
        <dbReference type="Google" id="ProtNLM"/>
    </source>
</evidence>
<organism evidence="2 3">
    <name type="scientific">Rhizorhabdus histidinilytica</name>
    <dbReference type="NCBI Taxonomy" id="439228"/>
    <lineage>
        <taxon>Bacteria</taxon>
        <taxon>Pseudomonadati</taxon>
        <taxon>Pseudomonadota</taxon>
        <taxon>Alphaproteobacteria</taxon>
        <taxon>Sphingomonadales</taxon>
        <taxon>Sphingomonadaceae</taxon>
        <taxon>Rhizorhabdus</taxon>
    </lineage>
</organism>
<evidence type="ECO:0000313" key="2">
    <source>
        <dbReference type="EMBL" id="SKB24974.1"/>
    </source>
</evidence>
<protein>
    <recommendedName>
        <fullName evidence="4">DUF1795 domain-containing protein</fullName>
    </recommendedName>
</protein>
<dbReference type="AlphaFoldDB" id="A0A1T4ZQA8"/>
<feature type="chain" id="PRO_5012211057" description="DUF1795 domain-containing protein" evidence="1">
    <location>
        <begin position="21"/>
        <end position="194"/>
    </location>
</feature>
<dbReference type="STRING" id="439228.SAMN06295920_10137"/>
<reference evidence="3" key="1">
    <citation type="submission" date="2017-02" db="EMBL/GenBank/DDBJ databases">
        <authorList>
            <person name="Varghese N."/>
            <person name="Submissions S."/>
        </authorList>
    </citation>
    <scope>NUCLEOTIDE SEQUENCE [LARGE SCALE GENOMIC DNA]</scope>
    <source>
        <strain evidence="3">UM2</strain>
    </source>
</reference>
<keyword evidence="3" id="KW-1185">Reference proteome</keyword>